<dbReference type="PROSITE" id="PS51372">
    <property type="entry name" value="PRD_2"/>
    <property type="match status" value="2"/>
</dbReference>
<dbReference type="EMBL" id="BLZR01000001">
    <property type="protein sequence ID" value="GFP77679.1"/>
    <property type="molecule type" value="Genomic_DNA"/>
</dbReference>
<evidence type="ECO:0000259" key="7">
    <source>
        <dbReference type="PROSITE" id="PS51099"/>
    </source>
</evidence>
<keyword evidence="1" id="KW-0808">Transferase</keyword>
<dbReference type="InterPro" id="IPR050661">
    <property type="entry name" value="BglG_antiterminators"/>
</dbReference>
<dbReference type="InterPro" id="IPR036388">
    <property type="entry name" value="WH-like_DNA-bd_sf"/>
</dbReference>
<dbReference type="PROSITE" id="PS51094">
    <property type="entry name" value="PTS_EIIA_TYPE_2"/>
    <property type="match status" value="1"/>
</dbReference>
<dbReference type="Proteomes" id="UP000580568">
    <property type="component" value="Unassembled WGS sequence"/>
</dbReference>
<dbReference type="InterPro" id="IPR002178">
    <property type="entry name" value="PTS_EIIA_type-2_dom"/>
</dbReference>
<dbReference type="SUPFAM" id="SSF46785">
    <property type="entry name" value="Winged helix' DNA-binding domain"/>
    <property type="match status" value="1"/>
</dbReference>
<organism evidence="9 10">
    <name type="scientific">Clostridium fungisolvens</name>
    <dbReference type="NCBI Taxonomy" id="1604897"/>
    <lineage>
        <taxon>Bacteria</taxon>
        <taxon>Bacillati</taxon>
        <taxon>Bacillota</taxon>
        <taxon>Clostridia</taxon>
        <taxon>Eubacteriales</taxon>
        <taxon>Clostridiaceae</taxon>
        <taxon>Clostridium</taxon>
    </lineage>
</organism>
<feature type="domain" description="PRD" evidence="8">
    <location>
        <begin position="198"/>
        <end position="303"/>
    </location>
</feature>
<comment type="caution">
    <text evidence="9">The sequence shown here is derived from an EMBL/GenBank/DDBJ whole genome shotgun (WGS) entry which is preliminary data.</text>
</comment>
<dbReference type="PANTHER" id="PTHR30185:SF18">
    <property type="entry name" value="TRANSCRIPTIONAL REGULATOR MTLR"/>
    <property type="match status" value="1"/>
</dbReference>
<evidence type="ECO:0000313" key="9">
    <source>
        <dbReference type="EMBL" id="GFP77679.1"/>
    </source>
</evidence>
<dbReference type="GO" id="GO:0009401">
    <property type="term" value="P:phosphoenolpyruvate-dependent sugar phosphotransferase system"/>
    <property type="evidence" value="ECO:0007669"/>
    <property type="project" value="InterPro"/>
</dbReference>
<dbReference type="InterPro" id="IPR036095">
    <property type="entry name" value="PTS_EIIB-like_sf"/>
</dbReference>
<evidence type="ECO:0000256" key="2">
    <source>
        <dbReference type="ARBA" id="ARBA00022737"/>
    </source>
</evidence>
<accession>A0A6V8SKC6</accession>
<dbReference type="Pfam" id="PF05043">
    <property type="entry name" value="Mga"/>
    <property type="match status" value="1"/>
</dbReference>
<dbReference type="Gene3D" id="3.40.930.10">
    <property type="entry name" value="Mannitol-specific EII, Chain A"/>
    <property type="match status" value="1"/>
</dbReference>
<feature type="domain" description="PTS EIIA type-2" evidence="6">
    <location>
        <begin position="517"/>
        <end position="656"/>
    </location>
</feature>
<dbReference type="PANTHER" id="PTHR30185">
    <property type="entry name" value="CRYPTIC BETA-GLUCOSIDE BGL OPERON ANTITERMINATOR"/>
    <property type="match status" value="1"/>
</dbReference>
<dbReference type="Gene3D" id="1.10.10.10">
    <property type="entry name" value="Winged helix-like DNA-binding domain superfamily/Winged helix DNA-binding domain"/>
    <property type="match status" value="2"/>
</dbReference>
<feature type="domain" description="PTS EIIB type-2" evidence="7">
    <location>
        <begin position="422"/>
        <end position="510"/>
    </location>
</feature>
<keyword evidence="4" id="KW-0010">Activator</keyword>
<dbReference type="InterPro" id="IPR013011">
    <property type="entry name" value="PTS_EIIB_2"/>
</dbReference>
<evidence type="ECO:0000256" key="4">
    <source>
        <dbReference type="ARBA" id="ARBA00023159"/>
    </source>
</evidence>
<dbReference type="Gene3D" id="1.10.1790.10">
    <property type="entry name" value="PRD domain"/>
    <property type="match status" value="2"/>
</dbReference>
<dbReference type="GO" id="GO:0008982">
    <property type="term" value="F:protein-N(PI)-phosphohistidine-sugar phosphotransferase activity"/>
    <property type="evidence" value="ECO:0007669"/>
    <property type="project" value="InterPro"/>
</dbReference>
<proteinExistence type="predicted"/>
<evidence type="ECO:0000256" key="3">
    <source>
        <dbReference type="ARBA" id="ARBA00023015"/>
    </source>
</evidence>
<dbReference type="SUPFAM" id="SSF55804">
    <property type="entry name" value="Phoshotransferase/anion transport protein"/>
    <property type="match status" value="1"/>
</dbReference>
<reference evidence="9 10" key="1">
    <citation type="submission" date="2020-07" db="EMBL/GenBank/DDBJ databases">
        <title>A new beta-1,3-glucan-decomposing anaerobic bacterium isolated from anoxic soil subjected to biological soil disinfestation.</title>
        <authorList>
            <person name="Ueki A."/>
            <person name="Tonouchi A."/>
        </authorList>
    </citation>
    <scope>NUCLEOTIDE SEQUENCE [LARGE SCALE GENOMIC DNA]</scope>
    <source>
        <strain evidence="9 10">TW1</strain>
    </source>
</reference>
<evidence type="ECO:0000256" key="5">
    <source>
        <dbReference type="ARBA" id="ARBA00023163"/>
    </source>
</evidence>
<keyword evidence="2" id="KW-0677">Repeat</keyword>
<dbReference type="InterPro" id="IPR016152">
    <property type="entry name" value="PTrfase/Anion_transptr"/>
</dbReference>
<keyword evidence="10" id="KW-1185">Reference proteome</keyword>
<dbReference type="InterPro" id="IPR036634">
    <property type="entry name" value="PRD_sf"/>
</dbReference>
<feature type="domain" description="PRD" evidence="8">
    <location>
        <begin position="314"/>
        <end position="421"/>
    </location>
</feature>
<dbReference type="InterPro" id="IPR036390">
    <property type="entry name" value="WH_DNA-bd_sf"/>
</dbReference>
<keyword evidence="5" id="KW-0804">Transcription</keyword>
<dbReference type="Pfam" id="PF02302">
    <property type="entry name" value="PTS_IIB"/>
    <property type="match status" value="1"/>
</dbReference>
<evidence type="ECO:0000259" key="8">
    <source>
        <dbReference type="PROSITE" id="PS51372"/>
    </source>
</evidence>
<dbReference type="PROSITE" id="PS51099">
    <property type="entry name" value="PTS_EIIB_TYPE_2"/>
    <property type="match status" value="1"/>
</dbReference>
<dbReference type="RefSeq" id="WP_183279043.1">
    <property type="nucleotide sequence ID" value="NZ_BLZR01000001.1"/>
</dbReference>
<gene>
    <name evidence="9" type="ORF">bsdtw1_03839</name>
</gene>
<dbReference type="InterPro" id="IPR011608">
    <property type="entry name" value="PRD"/>
</dbReference>
<dbReference type="SUPFAM" id="SSF63520">
    <property type="entry name" value="PTS-regulatory domain, PRD"/>
    <property type="match status" value="2"/>
</dbReference>
<name>A0A6V8SKC6_9CLOT</name>
<keyword evidence="3" id="KW-0805">Transcription regulation</keyword>
<dbReference type="InterPro" id="IPR013196">
    <property type="entry name" value="HTH_11"/>
</dbReference>
<dbReference type="SUPFAM" id="SSF52794">
    <property type="entry name" value="PTS system IIB component-like"/>
    <property type="match status" value="1"/>
</dbReference>
<dbReference type="CDD" id="cd05568">
    <property type="entry name" value="PTS_IIB_bgl_like"/>
    <property type="match status" value="1"/>
</dbReference>
<dbReference type="GO" id="GO:0006355">
    <property type="term" value="P:regulation of DNA-templated transcription"/>
    <property type="evidence" value="ECO:0007669"/>
    <property type="project" value="InterPro"/>
</dbReference>
<dbReference type="InterPro" id="IPR003501">
    <property type="entry name" value="PTS_EIIB_2/3"/>
</dbReference>
<dbReference type="AlphaFoldDB" id="A0A6V8SKC6"/>
<dbReference type="Gene3D" id="3.40.50.2300">
    <property type="match status" value="1"/>
</dbReference>
<protein>
    <submittedName>
        <fullName evidence="9">Transcriptional regulator ManR</fullName>
    </submittedName>
</protein>
<dbReference type="Pfam" id="PF00874">
    <property type="entry name" value="PRD"/>
    <property type="match status" value="2"/>
</dbReference>
<evidence type="ECO:0000313" key="10">
    <source>
        <dbReference type="Proteomes" id="UP000580568"/>
    </source>
</evidence>
<sequence>MDRVYKIVDLLLKSNCPVSVDFIAQNLNVSNKTIRNDFPKIQQIVDEANLKLTKKPGVGIIIEGLEERKLRLEETLKEDNSYIEPFSPEDRLNYILKQLFISKEPIAVKELSQSLYVSRVTVQKDLEKVEEWLSKFNLTLKKKPSYGVEIIGNEEGWRKAIANLLALTSNKGYEELKELLYDECERKIDYKSISKLKELVNIDYRLLENIITKAEKKLEFKFSDEAFVSLIMHIAISIKRLKEGKDVKLSEEMLNSLKENEEYEEARQIAEEIEESFKIKLPESEIGYILLHILGTKLLEGKSENLTIALEGQGDSELAVIMAREIISIAERALHMNLSNDKQLLNGLILHLRPTINRLKYDLALRNPMLKEIKENYIEIYGVAWMTSTVFEKYLSVKMPDEEIGYICLHLAASVERNKNPLKALIVCASGIGTSQFIAARLEKSFRQIEIIDVISIIELKQRSLKDIDIVISTVPVEVNRPKLMISPLLNQNDIRRLGIFIDNVYSNKSKNDETYPIIDKSLIKVRGSVESKELLIKEICTDLVNSKYVDNEYVYSVLEREKIYSTAIGGGVAIPHGEVALVKRSCFAISILDHPICWGNENVEMIFLLCISEADREKSRKWMRNLYNFIDDSSNVKFLKSIKSSEEISRVVEEFIYADK</sequence>
<dbReference type="InterPro" id="IPR007737">
    <property type="entry name" value="Mga_HTH"/>
</dbReference>
<evidence type="ECO:0000259" key="6">
    <source>
        <dbReference type="PROSITE" id="PS51094"/>
    </source>
</evidence>
<dbReference type="Pfam" id="PF08279">
    <property type="entry name" value="HTH_11"/>
    <property type="match status" value="1"/>
</dbReference>
<dbReference type="PROSITE" id="PS00372">
    <property type="entry name" value="PTS_EIIA_TYPE_2_HIS"/>
    <property type="match status" value="1"/>
</dbReference>
<dbReference type="CDD" id="cd00211">
    <property type="entry name" value="PTS_IIA_fru"/>
    <property type="match status" value="1"/>
</dbReference>
<dbReference type="Pfam" id="PF00359">
    <property type="entry name" value="PTS_EIIA_2"/>
    <property type="match status" value="1"/>
</dbReference>
<evidence type="ECO:0000256" key="1">
    <source>
        <dbReference type="ARBA" id="ARBA00022679"/>
    </source>
</evidence>